<dbReference type="OrthoDB" id="78282at2759"/>
<evidence type="ECO:0000313" key="3">
    <source>
        <dbReference type="Proteomes" id="UP000030745"/>
    </source>
</evidence>
<protein>
    <submittedName>
        <fullName evidence="2">Uncharacterized protein</fullName>
    </submittedName>
</protein>
<evidence type="ECO:0000313" key="2">
    <source>
        <dbReference type="EMBL" id="KDO25934.1"/>
    </source>
</evidence>
<dbReference type="VEuPathDB" id="FungiDB:SPRG_08589"/>
<accession>A0A067C571</accession>
<dbReference type="OMA" id="STDALMY"/>
<dbReference type="GeneID" id="24130803"/>
<gene>
    <name evidence="2" type="ORF">SPRG_08589</name>
</gene>
<dbReference type="KEGG" id="spar:SPRG_08589"/>
<dbReference type="EMBL" id="KK583227">
    <property type="protein sequence ID" value="KDO25934.1"/>
    <property type="molecule type" value="Genomic_DNA"/>
</dbReference>
<reference evidence="2 3" key="1">
    <citation type="journal article" date="2013" name="PLoS Genet.">
        <title>Distinctive expansion of potential virulence genes in the genome of the oomycete fish pathogen Saprolegnia parasitica.</title>
        <authorList>
            <person name="Jiang R.H."/>
            <person name="de Bruijn I."/>
            <person name="Haas B.J."/>
            <person name="Belmonte R."/>
            <person name="Lobach L."/>
            <person name="Christie J."/>
            <person name="van den Ackerveken G."/>
            <person name="Bottin A."/>
            <person name="Bulone V."/>
            <person name="Diaz-Moreno S.M."/>
            <person name="Dumas B."/>
            <person name="Fan L."/>
            <person name="Gaulin E."/>
            <person name="Govers F."/>
            <person name="Grenville-Briggs L.J."/>
            <person name="Horner N.R."/>
            <person name="Levin J.Z."/>
            <person name="Mammella M."/>
            <person name="Meijer H.J."/>
            <person name="Morris P."/>
            <person name="Nusbaum C."/>
            <person name="Oome S."/>
            <person name="Phillips A.J."/>
            <person name="van Rooyen D."/>
            <person name="Rzeszutek E."/>
            <person name="Saraiva M."/>
            <person name="Secombes C.J."/>
            <person name="Seidl M.F."/>
            <person name="Snel B."/>
            <person name="Stassen J.H."/>
            <person name="Sykes S."/>
            <person name="Tripathy S."/>
            <person name="van den Berg H."/>
            <person name="Vega-Arreguin J.C."/>
            <person name="Wawra S."/>
            <person name="Young S.K."/>
            <person name="Zeng Q."/>
            <person name="Dieguez-Uribeondo J."/>
            <person name="Russ C."/>
            <person name="Tyler B.M."/>
            <person name="van West P."/>
        </authorList>
    </citation>
    <scope>NUCLEOTIDE SEQUENCE [LARGE SCALE GENOMIC DNA]</scope>
    <source>
        <strain evidence="2 3">CBS 223.65</strain>
    </source>
</reference>
<organism evidence="2 3">
    <name type="scientific">Saprolegnia parasitica (strain CBS 223.65)</name>
    <dbReference type="NCBI Taxonomy" id="695850"/>
    <lineage>
        <taxon>Eukaryota</taxon>
        <taxon>Sar</taxon>
        <taxon>Stramenopiles</taxon>
        <taxon>Oomycota</taxon>
        <taxon>Saprolegniomycetes</taxon>
        <taxon>Saprolegniales</taxon>
        <taxon>Saprolegniaceae</taxon>
        <taxon>Saprolegnia</taxon>
    </lineage>
</organism>
<dbReference type="Proteomes" id="UP000030745">
    <property type="component" value="Unassembled WGS sequence"/>
</dbReference>
<keyword evidence="3" id="KW-1185">Reference proteome</keyword>
<dbReference type="AlphaFoldDB" id="A0A067C571"/>
<evidence type="ECO:0000256" key="1">
    <source>
        <dbReference type="SAM" id="MobiDB-lite"/>
    </source>
</evidence>
<feature type="region of interest" description="Disordered" evidence="1">
    <location>
        <begin position="140"/>
        <end position="191"/>
    </location>
</feature>
<name>A0A067C571_SAPPC</name>
<dbReference type="RefSeq" id="XP_012203223.1">
    <property type="nucleotide sequence ID" value="XM_012347833.1"/>
</dbReference>
<proteinExistence type="predicted"/>
<sequence length="191" mass="21283">MGDDANAGCFAQPLDSTDALMYASRMQYLHSDENQDKTRPDALFMSRRQVKKHSAFKIHTSPIPALKKIEQAHPLHHHHHRKTSGLRVAQMGAAMNGSWIPCFQAGCHFLQHKETGQCVPNDALNKPCPFHAPTEHCAWAPGGTDESDDDEATPPFPASFKFLEPDLHPHSTKPSTKKGHVSHIVVRKSER</sequence>